<dbReference type="Gene3D" id="3.60.40.10">
    <property type="entry name" value="PPM-type phosphatase domain"/>
    <property type="match status" value="1"/>
</dbReference>
<dbReference type="EMBL" id="KZ992494">
    <property type="protein sequence ID" value="RKP09704.1"/>
    <property type="molecule type" value="Genomic_DNA"/>
</dbReference>
<dbReference type="GO" id="GO:0004722">
    <property type="term" value="F:protein serine/threonine phosphatase activity"/>
    <property type="evidence" value="ECO:0007669"/>
    <property type="project" value="UniProtKB-EC"/>
</dbReference>
<organism evidence="4 5">
    <name type="scientific">Thamnocephalis sphaerospora</name>
    <dbReference type="NCBI Taxonomy" id="78915"/>
    <lineage>
        <taxon>Eukaryota</taxon>
        <taxon>Fungi</taxon>
        <taxon>Fungi incertae sedis</taxon>
        <taxon>Zoopagomycota</taxon>
        <taxon>Zoopagomycotina</taxon>
        <taxon>Zoopagomycetes</taxon>
        <taxon>Zoopagales</taxon>
        <taxon>Sigmoideomycetaceae</taxon>
        <taxon>Thamnocephalis</taxon>
    </lineage>
</organism>
<sequence length="363" mass="39990">MRAKPYHYLLASAWRGKASWYTLAAKHRSLLKPATKTAASSVRDAPVLQQGRGEELKSDWERRRQRQRRRVDAGGDAFFCASSNDWVALGVADGVSESTKFGGNPAEFSWQLMELASDHFYELQRAQLLAFGPSGKEIDTQRMLQGAYDSILKQRPRVAGSSTACLLAMSHRTGVLDTAMLGDSGYLILRDGLIYHRSPVQQHRFNYPYQLSVGLASSHDPAAKSTITASAVPPESGSKPESSGLGGGQITPVDAIVDHHQLQDGDIILLATDGLLDNLYDHEMLQLIDSEQSLLTSPRMWNAELEDSLCRVAWRLVQAAWSHSRNPRRLSPWAQAARALGEGYPLGGKPDDITAMLALVRRL</sequence>
<dbReference type="InterPro" id="IPR039123">
    <property type="entry name" value="PPTC7"/>
</dbReference>
<feature type="region of interest" description="Disordered" evidence="2">
    <location>
        <begin position="227"/>
        <end position="250"/>
    </location>
</feature>
<evidence type="ECO:0000313" key="5">
    <source>
        <dbReference type="Proteomes" id="UP000271241"/>
    </source>
</evidence>
<gene>
    <name evidence="4" type="ORF">THASP1DRAFT_28504</name>
</gene>
<evidence type="ECO:0000259" key="3">
    <source>
        <dbReference type="PROSITE" id="PS51746"/>
    </source>
</evidence>
<evidence type="ECO:0000256" key="2">
    <source>
        <dbReference type="SAM" id="MobiDB-lite"/>
    </source>
</evidence>
<dbReference type="PROSITE" id="PS51746">
    <property type="entry name" value="PPM_2"/>
    <property type="match status" value="1"/>
</dbReference>
<reference evidence="5" key="1">
    <citation type="journal article" date="2018" name="Nat. Microbiol.">
        <title>Leveraging single-cell genomics to expand the fungal tree of life.</title>
        <authorList>
            <person name="Ahrendt S.R."/>
            <person name="Quandt C.A."/>
            <person name="Ciobanu D."/>
            <person name="Clum A."/>
            <person name="Salamov A."/>
            <person name="Andreopoulos B."/>
            <person name="Cheng J.F."/>
            <person name="Woyke T."/>
            <person name="Pelin A."/>
            <person name="Henrissat B."/>
            <person name="Reynolds N.K."/>
            <person name="Benny G.L."/>
            <person name="Smith M.E."/>
            <person name="James T.Y."/>
            <person name="Grigoriev I.V."/>
        </authorList>
    </citation>
    <scope>NUCLEOTIDE SEQUENCE [LARGE SCALE GENOMIC DNA]</scope>
    <source>
        <strain evidence="5">RSA 1356</strain>
    </source>
</reference>
<dbReference type="OrthoDB" id="60843at2759"/>
<dbReference type="AlphaFoldDB" id="A0A4P9XU14"/>
<comment type="cofactor">
    <cofactor evidence="1">
        <name>Mg(2+)</name>
        <dbReference type="ChEBI" id="CHEBI:18420"/>
    </cofactor>
</comment>
<dbReference type="GO" id="GO:0046872">
    <property type="term" value="F:metal ion binding"/>
    <property type="evidence" value="ECO:0007669"/>
    <property type="project" value="UniProtKB-UniRule"/>
</dbReference>
<proteinExistence type="inferred from homology"/>
<evidence type="ECO:0000313" key="4">
    <source>
        <dbReference type="EMBL" id="RKP09704.1"/>
    </source>
</evidence>
<protein>
    <recommendedName>
        <fullName evidence="1">Protein phosphatase</fullName>
        <ecNumber evidence="1">3.1.3.16</ecNumber>
    </recommendedName>
</protein>
<dbReference type="STRING" id="78915.A0A4P9XU14"/>
<keyword evidence="1" id="KW-0479">Metal-binding</keyword>
<dbReference type="InterPro" id="IPR036457">
    <property type="entry name" value="PPM-type-like_dom_sf"/>
</dbReference>
<keyword evidence="1" id="KW-0904">Protein phosphatase</keyword>
<dbReference type="SMART" id="SM00332">
    <property type="entry name" value="PP2Cc"/>
    <property type="match status" value="1"/>
</dbReference>
<keyword evidence="5" id="KW-1185">Reference proteome</keyword>
<comment type="cofactor">
    <cofactor evidence="1">
        <name>Mn(2+)</name>
        <dbReference type="ChEBI" id="CHEBI:29035"/>
    </cofactor>
</comment>
<dbReference type="EC" id="3.1.3.16" evidence="1"/>
<name>A0A4P9XU14_9FUNG</name>
<keyword evidence="1" id="KW-0464">Manganese</keyword>
<comment type="catalytic activity">
    <reaction evidence="1">
        <text>O-phospho-L-threonyl-[protein] + H2O = L-threonyl-[protein] + phosphate</text>
        <dbReference type="Rhea" id="RHEA:47004"/>
        <dbReference type="Rhea" id="RHEA-COMP:11060"/>
        <dbReference type="Rhea" id="RHEA-COMP:11605"/>
        <dbReference type="ChEBI" id="CHEBI:15377"/>
        <dbReference type="ChEBI" id="CHEBI:30013"/>
        <dbReference type="ChEBI" id="CHEBI:43474"/>
        <dbReference type="ChEBI" id="CHEBI:61977"/>
        <dbReference type="EC" id="3.1.3.16"/>
    </reaction>
</comment>
<keyword evidence="1" id="KW-0460">Magnesium</keyword>
<accession>A0A4P9XU14</accession>
<feature type="compositionally biased region" description="Low complexity" evidence="2">
    <location>
        <begin position="233"/>
        <end position="243"/>
    </location>
</feature>
<dbReference type="InterPro" id="IPR001932">
    <property type="entry name" value="PPM-type_phosphatase-like_dom"/>
</dbReference>
<comment type="catalytic activity">
    <reaction evidence="1">
        <text>O-phospho-L-seryl-[protein] + H2O = L-seryl-[protein] + phosphate</text>
        <dbReference type="Rhea" id="RHEA:20629"/>
        <dbReference type="Rhea" id="RHEA-COMP:9863"/>
        <dbReference type="Rhea" id="RHEA-COMP:11604"/>
        <dbReference type="ChEBI" id="CHEBI:15377"/>
        <dbReference type="ChEBI" id="CHEBI:29999"/>
        <dbReference type="ChEBI" id="CHEBI:43474"/>
        <dbReference type="ChEBI" id="CHEBI:83421"/>
        <dbReference type="EC" id="3.1.3.16"/>
    </reaction>
</comment>
<dbReference type="SUPFAM" id="SSF81606">
    <property type="entry name" value="PP2C-like"/>
    <property type="match status" value="1"/>
</dbReference>
<feature type="domain" description="PPM-type phosphatase" evidence="3">
    <location>
        <begin position="59"/>
        <end position="360"/>
    </location>
</feature>
<evidence type="ECO:0000256" key="1">
    <source>
        <dbReference type="RuleBase" id="RU366020"/>
    </source>
</evidence>
<comment type="similarity">
    <text evidence="1">Belongs to the PP2C family.</text>
</comment>
<keyword evidence="1" id="KW-0378">Hydrolase</keyword>
<dbReference type="Proteomes" id="UP000271241">
    <property type="component" value="Unassembled WGS sequence"/>
</dbReference>
<dbReference type="PANTHER" id="PTHR12320:SF1">
    <property type="entry name" value="PROTEIN PHOSPHATASE PTC7 HOMOLOG"/>
    <property type="match status" value="1"/>
</dbReference>
<dbReference type="PANTHER" id="PTHR12320">
    <property type="entry name" value="PROTEIN PHOSPHATASE 2C"/>
    <property type="match status" value="1"/>
</dbReference>